<comment type="caution">
    <text evidence="1">The sequence shown here is derived from an EMBL/GenBank/DDBJ whole genome shotgun (WGS) entry which is preliminary data.</text>
</comment>
<organism evidence="1 2">
    <name type="scientific">Mucilaginibacter defluvii</name>
    <dbReference type="NCBI Taxonomy" id="1196019"/>
    <lineage>
        <taxon>Bacteria</taxon>
        <taxon>Pseudomonadati</taxon>
        <taxon>Bacteroidota</taxon>
        <taxon>Sphingobacteriia</taxon>
        <taxon>Sphingobacteriales</taxon>
        <taxon>Sphingobacteriaceae</taxon>
        <taxon>Mucilaginibacter</taxon>
    </lineage>
</organism>
<accession>A0ABP9G5P7</accession>
<dbReference type="RefSeq" id="WP_345333813.1">
    <property type="nucleotide sequence ID" value="NZ_BAABJI010000004.1"/>
</dbReference>
<sequence length="158" mass="18327">MKLNDLAFSNWNAIKKALYFEDGSLRDIYVLDTTLNDWMMWAEYVNKNYIVEFFDHNTNLSAAQLNMERVNMYWDGKLECVFSASVIIENAILKTYFFSPDEIEVDISPNEIINPEFHNALLIYMKDVSVLLGKSVLLCEENSKGNVLLRVDPVNIQQ</sequence>
<keyword evidence="2" id="KW-1185">Reference proteome</keyword>
<evidence type="ECO:0000313" key="2">
    <source>
        <dbReference type="Proteomes" id="UP001501436"/>
    </source>
</evidence>
<evidence type="ECO:0000313" key="1">
    <source>
        <dbReference type="EMBL" id="GAA4929294.1"/>
    </source>
</evidence>
<reference evidence="2" key="1">
    <citation type="journal article" date="2019" name="Int. J. Syst. Evol. Microbiol.">
        <title>The Global Catalogue of Microorganisms (GCM) 10K type strain sequencing project: providing services to taxonomists for standard genome sequencing and annotation.</title>
        <authorList>
            <consortium name="The Broad Institute Genomics Platform"/>
            <consortium name="The Broad Institute Genome Sequencing Center for Infectious Disease"/>
            <person name="Wu L."/>
            <person name="Ma J."/>
        </authorList>
    </citation>
    <scope>NUCLEOTIDE SEQUENCE [LARGE SCALE GENOMIC DNA]</scope>
    <source>
        <strain evidence="2">JCM 18283</strain>
    </source>
</reference>
<evidence type="ECO:0008006" key="3">
    <source>
        <dbReference type="Google" id="ProtNLM"/>
    </source>
</evidence>
<gene>
    <name evidence="1" type="ORF">GCM10023313_37480</name>
</gene>
<dbReference type="Proteomes" id="UP001501436">
    <property type="component" value="Unassembled WGS sequence"/>
</dbReference>
<protein>
    <recommendedName>
        <fullName evidence="3">Immunity protein 22 of polymorphic toxin system</fullName>
    </recommendedName>
</protein>
<proteinExistence type="predicted"/>
<dbReference type="EMBL" id="BAABJI010000004">
    <property type="protein sequence ID" value="GAA4929294.1"/>
    <property type="molecule type" value="Genomic_DNA"/>
</dbReference>
<name>A0ABP9G5P7_9SPHI</name>